<dbReference type="EMBL" id="CADEBC010000205">
    <property type="protein sequence ID" value="CAB3225120.1"/>
    <property type="molecule type" value="Genomic_DNA"/>
</dbReference>
<dbReference type="AlphaFoldDB" id="A0A8S0Z430"/>
<name>A0A8S0Z430_ARCPL</name>
<comment type="caution">
    <text evidence="1">The sequence shown here is derived from an EMBL/GenBank/DDBJ whole genome shotgun (WGS) entry which is preliminary data.</text>
</comment>
<organism evidence="1 2">
    <name type="scientific">Arctia plantaginis</name>
    <name type="common">Wood tiger moth</name>
    <name type="synonym">Phalaena plantaginis</name>
    <dbReference type="NCBI Taxonomy" id="874455"/>
    <lineage>
        <taxon>Eukaryota</taxon>
        <taxon>Metazoa</taxon>
        <taxon>Ecdysozoa</taxon>
        <taxon>Arthropoda</taxon>
        <taxon>Hexapoda</taxon>
        <taxon>Insecta</taxon>
        <taxon>Pterygota</taxon>
        <taxon>Neoptera</taxon>
        <taxon>Endopterygota</taxon>
        <taxon>Lepidoptera</taxon>
        <taxon>Glossata</taxon>
        <taxon>Ditrysia</taxon>
        <taxon>Noctuoidea</taxon>
        <taxon>Erebidae</taxon>
        <taxon>Arctiinae</taxon>
        <taxon>Arctia</taxon>
    </lineage>
</organism>
<gene>
    <name evidence="1" type="ORF">APLA_LOCUS2353</name>
</gene>
<evidence type="ECO:0000313" key="1">
    <source>
        <dbReference type="EMBL" id="CAB3225120.1"/>
    </source>
</evidence>
<proteinExistence type="predicted"/>
<accession>A0A8S0Z430</accession>
<reference evidence="1 2" key="1">
    <citation type="submission" date="2020-04" db="EMBL/GenBank/DDBJ databases">
        <authorList>
            <person name="Wallbank WR R."/>
            <person name="Pardo Diaz C."/>
            <person name="Kozak K."/>
            <person name="Martin S."/>
            <person name="Jiggins C."/>
            <person name="Moest M."/>
            <person name="Warren A I."/>
            <person name="Byers J.R.P. K."/>
            <person name="Montejo-Kovacevich G."/>
            <person name="Yen C E."/>
        </authorList>
    </citation>
    <scope>NUCLEOTIDE SEQUENCE [LARGE SCALE GENOMIC DNA]</scope>
</reference>
<dbReference type="OrthoDB" id="5984028at2759"/>
<protein>
    <submittedName>
        <fullName evidence="1">Uncharacterized protein</fullName>
    </submittedName>
</protein>
<dbReference type="Proteomes" id="UP000494106">
    <property type="component" value="Unassembled WGS sequence"/>
</dbReference>
<sequence>MYRYIEVLRLVEEQRKLERRLKWLMQKTKIVERYARRDSAEFNGIPEQPNEILTSIVIRVSSFIGCTIREEDIFFAKRIGSRSPRPIIVKFTNRYVRDRLVLTSINYDLEHLNDNLNTRQLGFTGKELPVLISSHPSSLNKFHRKRARAAELRNQRRIISIGIQPPLRAHRPIYQRVKSLRTLAIIAINKHNLRL</sequence>
<keyword evidence="2" id="KW-1185">Reference proteome</keyword>
<evidence type="ECO:0000313" key="2">
    <source>
        <dbReference type="Proteomes" id="UP000494106"/>
    </source>
</evidence>